<keyword evidence="1" id="KW-0418">Kinase</keyword>
<evidence type="ECO:0000313" key="1">
    <source>
        <dbReference type="EMBL" id="MFD1041080.1"/>
    </source>
</evidence>
<gene>
    <name evidence="1" type="ORF">ACFQ2N_01785</name>
</gene>
<dbReference type="EMBL" id="JBHTKN010000001">
    <property type="protein sequence ID" value="MFD1041080.1"/>
    <property type="molecule type" value="Genomic_DNA"/>
</dbReference>
<proteinExistence type="predicted"/>
<dbReference type="GO" id="GO:0016301">
    <property type="term" value="F:kinase activity"/>
    <property type="evidence" value="ECO:0007669"/>
    <property type="project" value="UniProtKB-KW"/>
</dbReference>
<comment type="caution">
    <text evidence="1">The sequence shown here is derived from an EMBL/GenBank/DDBJ whole genome shotgun (WGS) entry which is preliminary data.</text>
</comment>
<accession>A0ABW3LVX9</accession>
<dbReference type="SUPFAM" id="SSF52540">
    <property type="entry name" value="P-loop containing nucleoside triphosphate hydrolases"/>
    <property type="match status" value="1"/>
</dbReference>
<dbReference type="Gene3D" id="3.40.50.300">
    <property type="entry name" value="P-loop containing nucleotide triphosphate hydrolases"/>
    <property type="match status" value="1"/>
</dbReference>
<keyword evidence="2" id="KW-1185">Reference proteome</keyword>
<name>A0ABW3LVX9_9GAMM</name>
<dbReference type="RefSeq" id="WP_162376726.1">
    <property type="nucleotide sequence ID" value="NZ_JBHTKN010000001.1"/>
</dbReference>
<reference evidence="2" key="1">
    <citation type="journal article" date="2019" name="Int. J. Syst. Evol. Microbiol.">
        <title>The Global Catalogue of Microorganisms (GCM) 10K type strain sequencing project: providing services to taxonomists for standard genome sequencing and annotation.</title>
        <authorList>
            <consortium name="The Broad Institute Genomics Platform"/>
            <consortium name="The Broad Institute Genome Sequencing Center for Infectious Disease"/>
            <person name="Wu L."/>
            <person name="Ma J."/>
        </authorList>
    </citation>
    <scope>NUCLEOTIDE SEQUENCE [LARGE SCALE GENOMIC DNA]</scope>
    <source>
        <strain evidence="2">CCUG 55854</strain>
    </source>
</reference>
<protein>
    <submittedName>
        <fullName evidence="1">Kinase</fullName>
    </submittedName>
</protein>
<evidence type="ECO:0000313" key="2">
    <source>
        <dbReference type="Proteomes" id="UP001597033"/>
    </source>
</evidence>
<organism evidence="1 2">
    <name type="scientific">Pseudoxanthomonas kaohsiungensis</name>
    <dbReference type="NCBI Taxonomy" id="283923"/>
    <lineage>
        <taxon>Bacteria</taxon>
        <taxon>Pseudomonadati</taxon>
        <taxon>Pseudomonadota</taxon>
        <taxon>Gammaproteobacteria</taxon>
        <taxon>Lysobacterales</taxon>
        <taxon>Lysobacteraceae</taxon>
        <taxon>Pseudoxanthomonas</taxon>
    </lineage>
</organism>
<sequence>MPTAAHGFPDPLVRQALAASGAGRDGRMRVLGISGVQGSGKSTLAAQVVAGAQAAGLSAACVSLDDFYLPAAQRRALAAQVHTLLATRGPPGTHDVGLALATIDALRAGATPALPRFDKLGDDLAPAHAWPRPARALDLLVFEGWCLAVPPEHADALGEPLNALERDEDADGRWRRWCNAALARDYPPLWSRIDVLWCLQAPGFEVVHAWRRQQEQALQAAEPGRTGMDEARLARFLQHYERISRQALRTLPALADHCIRLDRARRVVG</sequence>
<keyword evidence="1" id="KW-0808">Transferase</keyword>
<dbReference type="Proteomes" id="UP001597033">
    <property type="component" value="Unassembled WGS sequence"/>
</dbReference>
<dbReference type="InterPro" id="IPR027417">
    <property type="entry name" value="P-loop_NTPase"/>
</dbReference>